<sequence>MLTESHMPKTTINIETLLDREQVLPLTSLMSKNITGKTVMITGAGGSIGSELCRQIIRLKPRKLVLFELNEFNLYRIHQEISLQLNNLDLEIPLIAALGSVQNQQRTQSLMVKHQVDNLYHAAAYKHVPMLEEEENIIEGLYNNVFGTLALAKAAIQAQISHFTLISTDKAVQPINIMGASKRLAELIVQSLAQYQNTTLFTAVRFGNVLNSSGSAVPLFRQQILQGGPVTVTHPDATRYFMSIPEAAQLVIQANGMSENGQLFVLDMGKPIKVLTLVERLIQQFHPVSTHQASPEIEIIFTGLRAGEKLEEVPLITDNAKRTVHPKIMVLTEEPSPWSETEAYLNQLSQYCAETDLDGIRSLLSHFMCPRAAGDCLKQ</sequence>
<dbReference type="InterPro" id="IPR036291">
    <property type="entry name" value="NAD(P)-bd_dom_sf"/>
</dbReference>
<dbReference type="SUPFAM" id="SSF51735">
    <property type="entry name" value="NAD(P)-binding Rossmann-fold domains"/>
    <property type="match status" value="1"/>
</dbReference>
<evidence type="ECO:0000256" key="1">
    <source>
        <dbReference type="ARBA" id="ARBA00007430"/>
    </source>
</evidence>
<evidence type="ECO:0000313" key="4">
    <source>
        <dbReference type="Proteomes" id="UP000465712"/>
    </source>
</evidence>
<dbReference type="InterPro" id="IPR003869">
    <property type="entry name" value="Polysac_CapD-like"/>
</dbReference>
<feature type="domain" description="Polysaccharide biosynthesis protein CapD-like" evidence="2">
    <location>
        <begin position="39"/>
        <end position="331"/>
    </location>
</feature>
<dbReference type="PANTHER" id="PTHR43318:SF1">
    <property type="entry name" value="POLYSACCHARIDE BIOSYNTHESIS PROTEIN EPSC-RELATED"/>
    <property type="match status" value="1"/>
</dbReference>
<dbReference type="PANTHER" id="PTHR43318">
    <property type="entry name" value="UDP-N-ACETYLGLUCOSAMINE 4,6-DEHYDRATASE"/>
    <property type="match status" value="1"/>
</dbReference>
<reference evidence="3 4" key="1">
    <citation type="submission" date="2017-05" db="EMBL/GenBank/DDBJ databases">
        <title>High clonality and local adaptation shapes Vibrionaceae linages within an endangered oasis.</title>
        <authorList>
            <person name="Vazquez-Rosas-Landa M."/>
        </authorList>
    </citation>
    <scope>NUCLEOTIDE SEQUENCE [LARGE SCALE GENOMIC DNA]</scope>
    <source>
        <strain evidence="3 4">P46_P4S1P180</strain>
    </source>
</reference>
<protein>
    <submittedName>
        <fullName evidence="3">Polysaccharide biosynthesis protein</fullName>
    </submittedName>
</protein>
<dbReference type="Proteomes" id="UP000465712">
    <property type="component" value="Unassembled WGS sequence"/>
</dbReference>
<dbReference type="CDD" id="cd05237">
    <property type="entry name" value="UDP_invert_4-6DH_SDR_e"/>
    <property type="match status" value="1"/>
</dbReference>
<accession>A0A7X4W9N0</accession>
<comment type="similarity">
    <text evidence="1">Belongs to the polysaccharide synthase family.</text>
</comment>
<dbReference type="Gene3D" id="3.40.50.720">
    <property type="entry name" value="NAD(P)-binding Rossmann-like Domain"/>
    <property type="match status" value="1"/>
</dbReference>
<dbReference type="Pfam" id="PF02719">
    <property type="entry name" value="Polysacc_synt_2"/>
    <property type="match status" value="1"/>
</dbReference>
<proteinExistence type="inferred from homology"/>
<gene>
    <name evidence="3" type="ORF">CAG72_05375</name>
</gene>
<organism evidence="3 4">
    <name type="scientific">Photobacterium halotolerans</name>
    <dbReference type="NCBI Taxonomy" id="265726"/>
    <lineage>
        <taxon>Bacteria</taxon>
        <taxon>Pseudomonadati</taxon>
        <taxon>Pseudomonadota</taxon>
        <taxon>Gammaproteobacteria</taxon>
        <taxon>Vibrionales</taxon>
        <taxon>Vibrionaceae</taxon>
        <taxon>Photobacterium</taxon>
    </lineage>
</organism>
<name>A0A7X4W9N0_9GAMM</name>
<dbReference type="EMBL" id="WXWW01000086">
    <property type="protein sequence ID" value="NAW64643.1"/>
    <property type="molecule type" value="Genomic_DNA"/>
</dbReference>
<evidence type="ECO:0000313" key="3">
    <source>
        <dbReference type="EMBL" id="NAW64643.1"/>
    </source>
</evidence>
<evidence type="ECO:0000259" key="2">
    <source>
        <dbReference type="Pfam" id="PF02719"/>
    </source>
</evidence>
<dbReference type="InterPro" id="IPR051203">
    <property type="entry name" value="Polysaccharide_Synthase-Rel"/>
</dbReference>
<dbReference type="AlphaFoldDB" id="A0A7X4W9N0"/>
<comment type="caution">
    <text evidence="3">The sequence shown here is derived from an EMBL/GenBank/DDBJ whole genome shotgun (WGS) entry which is preliminary data.</text>
</comment>